<evidence type="ECO:0000313" key="2">
    <source>
        <dbReference type="Proteomes" id="UP000625711"/>
    </source>
</evidence>
<name>A0A834MCY2_RHYFE</name>
<accession>A0A834MCY2</accession>
<dbReference type="AlphaFoldDB" id="A0A834MCY2"/>
<dbReference type="EMBL" id="JAACXV010000327">
    <property type="protein sequence ID" value="KAF7279986.1"/>
    <property type="molecule type" value="Genomic_DNA"/>
</dbReference>
<keyword evidence="2" id="KW-1185">Reference proteome</keyword>
<comment type="caution">
    <text evidence="1">The sequence shown here is derived from an EMBL/GenBank/DDBJ whole genome shotgun (WGS) entry which is preliminary data.</text>
</comment>
<protein>
    <submittedName>
        <fullName evidence="1">Uncharacterized protein</fullName>
    </submittedName>
</protein>
<dbReference type="Proteomes" id="UP000625711">
    <property type="component" value="Unassembled WGS sequence"/>
</dbReference>
<reference evidence="1" key="1">
    <citation type="submission" date="2020-08" db="EMBL/GenBank/DDBJ databases">
        <title>Genome sequencing and assembly of the red palm weevil Rhynchophorus ferrugineus.</title>
        <authorList>
            <person name="Dias G.B."/>
            <person name="Bergman C.M."/>
            <person name="Manee M."/>
        </authorList>
    </citation>
    <scope>NUCLEOTIDE SEQUENCE</scope>
    <source>
        <strain evidence="1">AA-2017</strain>
        <tissue evidence="1">Whole larva</tissue>
    </source>
</reference>
<organism evidence="1 2">
    <name type="scientific">Rhynchophorus ferrugineus</name>
    <name type="common">Red palm weevil</name>
    <name type="synonym">Curculio ferrugineus</name>
    <dbReference type="NCBI Taxonomy" id="354439"/>
    <lineage>
        <taxon>Eukaryota</taxon>
        <taxon>Metazoa</taxon>
        <taxon>Ecdysozoa</taxon>
        <taxon>Arthropoda</taxon>
        <taxon>Hexapoda</taxon>
        <taxon>Insecta</taxon>
        <taxon>Pterygota</taxon>
        <taxon>Neoptera</taxon>
        <taxon>Endopterygota</taxon>
        <taxon>Coleoptera</taxon>
        <taxon>Polyphaga</taxon>
        <taxon>Cucujiformia</taxon>
        <taxon>Curculionidae</taxon>
        <taxon>Dryophthorinae</taxon>
        <taxon>Rhynchophorus</taxon>
    </lineage>
</organism>
<proteinExistence type="predicted"/>
<sequence>MRYSKTSQSQGSEIPFLGICPCQGHNERPIQPDLLTTCAPHRGVALEPGTPLAHAAHYETVCVGQGRKRVGTHDRSRLSLAPAVSCRKCVPFTIDESA</sequence>
<gene>
    <name evidence="1" type="ORF">GWI33_006502</name>
</gene>
<evidence type="ECO:0000313" key="1">
    <source>
        <dbReference type="EMBL" id="KAF7279986.1"/>
    </source>
</evidence>